<dbReference type="RefSeq" id="WP_275109167.1">
    <property type="nucleotide sequence ID" value="NZ_JAKJSC010000001.1"/>
</dbReference>
<keyword evidence="3" id="KW-1185">Reference proteome</keyword>
<proteinExistence type="predicted"/>
<feature type="chain" id="PRO_5046669448" description="Nuclear transport factor 2 family protein" evidence="1">
    <location>
        <begin position="19"/>
        <end position="156"/>
    </location>
</feature>
<feature type="signal peptide" evidence="1">
    <location>
        <begin position="1"/>
        <end position="18"/>
    </location>
</feature>
<evidence type="ECO:0000313" key="2">
    <source>
        <dbReference type="EMBL" id="MDE5417830.1"/>
    </source>
</evidence>
<name>A0ABT5VQX9_9BACT</name>
<dbReference type="EMBL" id="JAKJSC010000001">
    <property type="protein sequence ID" value="MDE5417830.1"/>
    <property type="molecule type" value="Genomic_DNA"/>
</dbReference>
<comment type="caution">
    <text evidence="2">The sequence shown here is derived from an EMBL/GenBank/DDBJ whole genome shotgun (WGS) entry which is preliminary data.</text>
</comment>
<evidence type="ECO:0008006" key="4">
    <source>
        <dbReference type="Google" id="ProtNLM"/>
    </source>
</evidence>
<gene>
    <name evidence="2" type="ORF">L3049_07395</name>
</gene>
<keyword evidence="1" id="KW-0732">Signal</keyword>
<evidence type="ECO:0000256" key="1">
    <source>
        <dbReference type="SAM" id="SignalP"/>
    </source>
</evidence>
<organism evidence="2 3">
    <name type="scientific">Paralabilibaculum antarcticum</name>
    <dbReference type="NCBI Taxonomy" id="2912572"/>
    <lineage>
        <taxon>Bacteria</taxon>
        <taxon>Pseudomonadati</taxon>
        <taxon>Bacteroidota</taxon>
        <taxon>Bacteroidia</taxon>
        <taxon>Marinilabiliales</taxon>
        <taxon>Marinifilaceae</taxon>
        <taxon>Paralabilibaculum</taxon>
    </lineage>
</organism>
<accession>A0ABT5VQX9</accession>
<sequence>MKKFLLLAFLLLPAMLMAKTQKLESFDQVMDALKEGKTVKAVFYYKDCQLISDNEIEEESVDAIGGMKIDTWEYFAKMSIRNKEAFVVCSTAKMIANPKGKGYVYNYVKIKIKETGKVKITANYVDSVTHEETMTENFFTEINKGEVGAAHFFAVD</sequence>
<dbReference type="Proteomes" id="UP001528920">
    <property type="component" value="Unassembled WGS sequence"/>
</dbReference>
<protein>
    <recommendedName>
        <fullName evidence="4">Nuclear transport factor 2 family protein</fullName>
    </recommendedName>
</protein>
<evidence type="ECO:0000313" key="3">
    <source>
        <dbReference type="Proteomes" id="UP001528920"/>
    </source>
</evidence>
<reference evidence="2 3" key="1">
    <citation type="submission" date="2022-01" db="EMBL/GenBank/DDBJ databases">
        <title>Labilibaculum sp. nov, a marine bacterium isolated from Antarctica.</title>
        <authorList>
            <person name="Dai W."/>
        </authorList>
    </citation>
    <scope>NUCLEOTIDE SEQUENCE [LARGE SCALE GENOMIC DNA]</scope>
    <source>
        <strain evidence="2 3">DW002</strain>
    </source>
</reference>